<dbReference type="RefSeq" id="WP_146791349.1">
    <property type="nucleotide sequence ID" value="NZ_BAABIO010000003.1"/>
</dbReference>
<dbReference type="OrthoDB" id="662308at2"/>
<sequence length="241" mass="27592">MRRFFSLSVFVLLSVLAFSQDTLPKFNVRNMGMDADGNARIIIGWVNPYDSLKQISVQRSHDSLKNYTTLVTLADANAKFNGFADNKALNDHMFYRLFIVKKDGSYFFTAPKKPGFDTAKVALPAGPTGNANNPIGTNPRETPEIKKPEVVIKKPTFVPSFYVYTNKDGYVYVNLPDADRQKYHIKFFEEDGSPLFEIKTINRTGLTLDKTDFMHAGWFLFELYNDDKLVEKSKFYLTKEF</sequence>
<dbReference type="KEGG" id="fgg:FSB75_20685"/>
<accession>A0A5B8UNP1</accession>
<feature type="signal peptide" evidence="1">
    <location>
        <begin position="1"/>
        <end position="19"/>
    </location>
</feature>
<proteinExistence type="predicted"/>
<evidence type="ECO:0000313" key="3">
    <source>
        <dbReference type="Proteomes" id="UP000321204"/>
    </source>
</evidence>
<evidence type="ECO:0000256" key="1">
    <source>
        <dbReference type="SAM" id="SignalP"/>
    </source>
</evidence>
<dbReference type="AlphaFoldDB" id="A0A5B8UNP1"/>
<keyword evidence="1" id="KW-0732">Signal</keyword>
<evidence type="ECO:0008006" key="4">
    <source>
        <dbReference type="Google" id="ProtNLM"/>
    </source>
</evidence>
<keyword evidence="3" id="KW-1185">Reference proteome</keyword>
<protein>
    <recommendedName>
        <fullName evidence="4">T9SS type A sorting domain-containing protein</fullName>
    </recommendedName>
</protein>
<dbReference type="Proteomes" id="UP000321204">
    <property type="component" value="Chromosome"/>
</dbReference>
<evidence type="ECO:0000313" key="2">
    <source>
        <dbReference type="EMBL" id="QEC58218.1"/>
    </source>
</evidence>
<feature type="chain" id="PRO_5022709993" description="T9SS type A sorting domain-containing protein" evidence="1">
    <location>
        <begin position="20"/>
        <end position="241"/>
    </location>
</feature>
<reference evidence="2 3" key="1">
    <citation type="journal article" date="2015" name="Int. J. Syst. Evol. Microbiol.">
        <title>Flavisolibacter ginsenosidimutans sp. nov., with ginsenoside-converting activity isolated from soil used for cultivating ginseng.</title>
        <authorList>
            <person name="Zhao Y."/>
            <person name="Liu Q."/>
            <person name="Kang M.S."/>
            <person name="Jin F."/>
            <person name="Yu H."/>
            <person name="Im W.T."/>
        </authorList>
    </citation>
    <scope>NUCLEOTIDE SEQUENCE [LARGE SCALE GENOMIC DNA]</scope>
    <source>
        <strain evidence="2 3">Gsoil 636</strain>
    </source>
</reference>
<gene>
    <name evidence="2" type="ORF">FSB75_20685</name>
</gene>
<name>A0A5B8UNP1_9BACT</name>
<dbReference type="EMBL" id="CP042433">
    <property type="protein sequence ID" value="QEC58218.1"/>
    <property type="molecule type" value="Genomic_DNA"/>
</dbReference>
<organism evidence="2 3">
    <name type="scientific">Flavisolibacter ginsenosidimutans</name>
    <dbReference type="NCBI Taxonomy" id="661481"/>
    <lineage>
        <taxon>Bacteria</taxon>
        <taxon>Pseudomonadati</taxon>
        <taxon>Bacteroidota</taxon>
        <taxon>Chitinophagia</taxon>
        <taxon>Chitinophagales</taxon>
        <taxon>Chitinophagaceae</taxon>
        <taxon>Flavisolibacter</taxon>
    </lineage>
</organism>